<feature type="transmembrane region" description="Helical" evidence="1">
    <location>
        <begin position="93"/>
        <end position="115"/>
    </location>
</feature>
<sequence length="673" mass="75343">MNIFISRKEIKRLVDLFYVINRSILIIYVFFVIHRVHAFTFYMDASDIFLYVSFVFLASQLVSVLLSIMAYFSVRVIEKIVNQIDAFSIIYDFVNRGGYAASLFAFIFSLERLFIEQSWLNKLHVTEVQRAVFELFYGVFIFFWMVFGLLRARTTKAVRADASSDGLDEKEEKIAPKINRRDRRLFIASSASAVAAITVGTRIISGNKFDYPVNYSPGKDVNRGNVLLVTFDALSASDMSLYGYDLNTTPHIDAFAKSSDVYERFYTCSTFTTPGISSILTGRYPSASRIYQLGGMLHGQDVYRTLPALLKAEGYNTAAICGNPYAMPLMGSTKGAFDNLCAAPRKGWTDIPPSELIKLPGMTDMMDLAERMTTVSGLVLPSLRQSMSATPPRDTFEAAKAVISKMEGPFFVWIHVMAPHGPYLPSEEFRHRFLREGILETRQDMLHPRIVDRAKGKSQIQTDIEHLRLRYGEWISEADYAFGEFMAFMEKSGFMQDTLTMVSSDHGEFFSPNTYGHGGAVFHESLIHVPMIVKTPEQKIGRRINVVADQTAIAPTILDFAGVAVPKWMSGSSLVKVGGEGARPGNGFAVTQYLEENSSFKSIATGTIGAVTDGFQYVREIASGDESLYVLGDEGAGASSQLERERPDVKADMKHKLESIRDELRNRFPEVMI</sequence>
<feature type="transmembrane region" description="Helical" evidence="1">
    <location>
        <begin position="48"/>
        <end position="72"/>
    </location>
</feature>
<dbReference type="PANTHER" id="PTHR43751:SF3">
    <property type="entry name" value="SULFATASE N-TERMINAL DOMAIN-CONTAINING PROTEIN"/>
    <property type="match status" value="1"/>
</dbReference>
<keyword evidence="1" id="KW-0812">Transmembrane</keyword>
<proteinExistence type="predicted"/>
<dbReference type="Proteomes" id="UP000076335">
    <property type="component" value="Unassembled WGS sequence"/>
</dbReference>
<evidence type="ECO:0000256" key="1">
    <source>
        <dbReference type="SAM" id="Phobius"/>
    </source>
</evidence>
<dbReference type="Gene3D" id="3.40.720.10">
    <property type="entry name" value="Alkaline Phosphatase, subunit A"/>
    <property type="match status" value="1"/>
</dbReference>
<dbReference type="InterPro" id="IPR000917">
    <property type="entry name" value="Sulfatase_N"/>
</dbReference>
<dbReference type="EMBL" id="LPVY01000025">
    <property type="protein sequence ID" value="KZB60476.1"/>
    <property type="molecule type" value="Genomic_DNA"/>
</dbReference>
<dbReference type="CDD" id="cd16148">
    <property type="entry name" value="sulfatase_like"/>
    <property type="match status" value="1"/>
</dbReference>
<dbReference type="SUPFAM" id="SSF53649">
    <property type="entry name" value="Alkaline phosphatase-like"/>
    <property type="match status" value="1"/>
</dbReference>
<dbReference type="InterPro" id="IPR017850">
    <property type="entry name" value="Alkaline_phosphatase_core_sf"/>
</dbReference>
<feature type="transmembrane region" description="Helical" evidence="1">
    <location>
        <begin position="16"/>
        <end position="36"/>
    </location>
</feature>
<organism evidence="3 4">
    <name type="scientific">Thalassospira lucentensis</name>
    <dbReference type="NCBI Taxonomy" id="168935"/>
    <lineage>
        <taxon>Bacteria</taxon>
        <taxon>Pseudomonadati</taxon>
        <taxon>Pseudomonadota</taxon>
        <taxon>Alphaproteobacteria</taxon>
        <taxon>Rhodospirillales</taxon>
        <taxon>Thalassospiraceae</taxon>
        <taxon>Thalassospira</taxon>
    </lineage>
</organism>
<comment type="caution">
    <text evidence="3">The sequence shown here is derived from an EMBL/GenBank/DDBJ whole genome shotgun (WGS) entry which is preliminary data.</text>
</comment>
<feature type="domain" description="Sulfatase N-terminal" evidence="2">
    <location>
        <begin position="225"/>
        <end position="563"/>
    </location>
</feature>
<gene>
    <name evidence="3" type="ORF">AUP42_07940</name>
</gene>
<name>A0A154KZS0_9PROT</name>
<dbReference type="Pfam" id="PF00884">
    <property type="entry name" value="Sulfatase"/>
    <property type="match status" value="1"/>
</dbReference>
<feature type="transmembrane region" description="Helical" evidence="1">
    <location>
        <begin position="135"/>
        <end position="152"/>
    </location>
</feature>
<feature type="transmembrane region" description="Helical" evidence="1">
    <location>
        <begin position="185"/>
        <end position="204"/>
    </location>
</feature>
<protein>
    <recommendedName>
        <fullName evidence="2">Sulfatase N-terminal domain-containing protein</fullName>
    </recommendedName>
</protein>
<reference evidence="3 4" key="1">
    <citation type="submission" date="2015-12" db="EMBL/GenBank/DDBJ databases">
        <title>Genome sequence of Thalassospira lucentensis MCCC 1A02072.</title>
        <authorList>
            <person name="Lu L."/>
            <person name="Lai Q."/>
            <person name="Shao Z."/>
            <person name="Qian P."/>
        </authorList>
    </citation>
    <scope>NUCLEOTIDE SEQUENCE [LARGE SCALE GENOMIC DNA]</scope>
    <source>
        <strain evidence="3 4">MCCC 1A02072</strain>
    </source>
</reference>
<dbReference type="PANTHER" id="PTHR43751">
    <property type="entry name" value="SULFATASE"/>
    <property type="match status" value="1"/>
</dbReference>
<evidence type="ECO:0000313" key="3">
    <source>
        <dbReference type="EMBL" id="KZB60476.1"/>
    </source>
</evidence>
<evidence type="ECO:0000313" key="4">
    <source>
        <dbReference type="Proteomes" id="UP000076335"/>
    </source>
</evidence>
<dbReference type="OrthoDB" id="9795675at2"/>
<evidence type="ECO:0000259" key="2">
    <source>
        <dbReference type="Pfam" id="PF00884"/>
    </source>
</evidence>
<accession>A0A154KZS0</accession>
<dbReference type="RefSeq" id="WP_062953474.1">
    <property type="nucleotide sequence ID" value="NZ_LPVY01000025.1"/>
</dbReference>
<keyword evidence="1" id="KW-1133">Transmembrane helix</keyword>
<dbReference type="InterPro" id="IPR052701">
    <property type="entry name" value="GAG_Ulvan_Degrading_Sulfatases"/>
</dbReference>
<dbReference type="AlphaFoldDB" id="A0A154KZS0"/>
<keyword evidence="1" id="KW-0472">Membrane</keyword>